<gene>
    <name evidence="3" type="ORF">GCM10009111_07890</name>
</gene>
<sequence length="742" mass="83271">MSSIPKIFNTEQLRYFFLLLFVIFLLSIVLFTPYSRAFDTSNNNSAITRYISNHTLQLSKANEIGVQSWEHLIAHPGKSSQYFAGHLSGKIYLVEQSNEQNAKLLLDLAKIHKNTVSLNAVTLHPNFLLKDEPGYKTFYTAHTESTDKTVNTLRIEDNQAAPTSSADAVIIEWQLSSMTSAKVDTTTKREVVRIALANVSDTVTQLSFHPDRKPWDEDFGLLYIALNGTESLTSHPLYSGTILRIIPNQFGLRSYSVPTNNPYLNNSKIHNSIFLVGAQKVQQFVWPKKHNDQLVISHHYHNPKIAKGEKQQLLSLSLGGEDWRFSPPTHIIYQDNSLLTKNSIISYKGRSAKNLRNKILMLHSQPQWHLRSVKLSTQDPYDDDESLSSTLEWQLPNDISPKNTVMLFETAESELLLLNTKSGAAHQLLQSASTATTKLAESSSTGIFTYLLFALIACSLVVLMFYRIQIKKLSAKTLVRKQYARMVLSTDLATLSLYKRHHRESSRSIKLCNISACQILLGDDVINTIDNESSEHGFSDQHEQALRDIFQREQTDKMVDGKVRKISLSISEPQKINATVCLYLRKGSDRITKKGYFVVIDELIDWCWLIANTINASNTGTRAPLPNKNTIPAQPTMITDTAPLHQQADTLRPTVHVEKANLSNQESLAPTNNAFSADDLNTDSINKNDRSTITKASEPGVIDTELVNALEKLVQLNKQGFLSADEFAQAKAKLLSSLIDTN</sequence>
<dbReference type="Proteomes" id="UP001500021">
    <property type="component" value="Unassembled WGS sequence"/>
</dbReference>
<dbReference type="EMBL" id="BAAAFA010000002">
    <property type="protein sequence ID" value="GAA0813079.1"/>
    <property type="molecule type" value="Genomic_DNA"/>
</dbReference>
<keyword evidence="2" id="KW-0812">Transmembrane</keyword>
<dbReference type="Gene3D" id="2.120.10.30">
    <property type="entry name" value="TolB, C-terminal domain"/>
    <property type="match status" value="1"/>
</dbReference>
<reference evidence="3 4" key="1">
    <citation type="journal article" date="2019" name="Int. J. Syst. Evol. Microbiol.">
        <title>The Global Catalogue of Microorganisms (GCM) 10K type strain sequencing project: providing services to taxonomists for standard genome sequencing and annotation.</title>
        <authorList>
            <consortium name="The Broad Institute Genomics Platform"/>
            <consortium name="The Broad Institute Genome Sequencing Center for Infectious Disease"/>
            <person name="Wu L."/>
            <person name="Ma J."/>
        </authorList>
    </citation>
    <scope>NUCLEOTIDE SEQUENCE [LARGE SCALE GENOMIC DNA]</scope>
    <source>
        <strain evidence="3 4">JCM 15608</strain>
    </source>
</reference>
<evidence type="ECO:0000313" key="4">
    <source>
        <dbReference type="Proteomes" id="UP001500021"/>
    </source>
</evidence>
<keyword evidence="4" id="KW-1185">Reference proteome</keyword>
<organism evidence="3 4">
    <name type="scientific">Colwellia asteriadis</name>
    <dbReference type="NCBI Taxonomy" id="517723"/>
    <lineage>
        <taxon>Bacteria</taxon>
        <taxon>Pseudomonadati</taxon>
        <taxon>Pseudomonadota</taxon>
        <taxon>Gammaproteobacteria</taxon>
        <taxon>Alteromonadales</taxon>
        <taxon>Colwelliaceae</taxon>
        <taxon>Colwellia</taxon>
    </lineage>
</organism>
<feature type="transmembrane region" description="Helical" evidence="2">
    <location>
        <begin position="447"/>
        <end position="466"/>
    </location>
</feature>
<evidence type="ECO:0000313" key="3">
    <source>
        <dbReference type="EMBL" id="GAA0813079.1"/>
    </source>
</evidence>
<dbReference type="InterPro" id="IPR011042">
    <property type="entry name" value="6-blade_b-propeller_TolB-like"/>
</dbReference>
<dbReference type="RefSeq" id="WP_343815225.1">
    <property type="nucleotide sequence ID" value="NZ_BAAAFA010000002.1"/>
</dbReference>
<protein>
    <recommendedName>
        <fullName evidence="5">SHOCT domain-containing protein</fullName>
    </recommendedName>
</protein>
<feature type="region of interest" description="Disordered" evidence="1">
    <location>
        <begin position="670"/>
        <end position="692"/>
    </location>
</feature>
<comment type="caution">
    <text evidence="3">The sequence shown here is derived from an EMBL/GenBank/DDBJ whole genome shotgun (WGS) entry which is preliminary data.</text>
</comment>
<evidence type="ECO:0008006" key="5">
    <source>
        <dbReference type="Google" id="ProtNLM"/>
    </source>
</evidence>
<name>A0ABN1L455_9GAMM</name>
<accession>A0ABN1L455</accession>
<proteinExistence type="predicted"/>
<keyword evidence="2" id="KW-0472">Membrane</keyword>
<keyword evidence="2" id="KW-1133">Transmembrane helix</keyword>
<evidence type="ECO:0000256" key="2">
    <source>
        <dbReference type="SAM" id="Phobius"/>
    </source>
</evidence>
<evidence type="ECO:0000256" key="1">
    <source>
        <dbReference type="SAM" id="MobiDB-lite"/>
    </source>
</evidence>